<evidence type="ECO:0000256" key="4">
    <source>
        <dbReference type="ARBA" id="ARBA00022989"/>
    </source>
</evidence>
<feature type="transmembrane region" description="Helical" evidence="6">
    <location>
        <begin position="66"/>
        <end position="85"/>
    </location>
</feature>
<keyword evidence="5 6" id="KW-0472">Membrane</keyword>
<reference evidence="7" key="1">
    <citation type="submission" date="2022-12" db="EMBL/GenBank/DDBJ databases">
        <authorList>
            <person name="Petersen C."/>
        </authorList>
    </citation>
    <scope>NUCLEOTIDE SEQUENCE</scope>
    <source>
        <strain evidence="7">IBT 15544</strain>
    </source>
</reference>
<dbReference type="SUPFAM" id="SSF103473">
    <property type="entry name" value="MFS general substrate transporter"/>
    <property type="match status" value="1"/>
</dbReference>
<evidence type="ECO:0000256" key="6">
    <source>
        <dbReference type="SAM" id="Phobius"/>
    </source>
</evidence>
<dbReference type="PANTHER" id="PTHR23501">
    <property type="entry name" value="MAJOR FACILITATOR SUPERFAMILY"/>
    <property type="match status" value="1"/>
</dbReference>
<dbReference type="OrthoDB" id="10021397at2759"/>
<sequence>MPSTSTSARPVRRLHLNTLLIYYIPVWQQVVRNASAASSGIAMLPFILGVVIMAALAGILVPRVGYYAPFMLLASTIMPIGEGLMTTWTVNSDFSHWVDFDRI</sequence>
<keyword evidence="3 6" id="KW-0812">Transmembrane</keyword>
<evidence type="ECO:0000256" key="1">
    <source>
        <dbReference type="ARBA" id="ARBA00004141"/>
    </source>
</evidence>
<keyword evidence="4 6" id="KW-1133">Transmembrane helix</keyword>
<comment type="caution">
    <text evidence="7">The sequence shown here is derived from an EMBL/GenBank/DDBJ whole genome shotgun (WGS) entry which is preliminary data.</text>
</comment>
<protein>
    <submittedName>
        <fullName evidence="7">Uncharacterized protein</fullName>
    </submittedName>
</protein>
<dbReference type="RefSeq" id="XP_058308848.1">
    <property type="nucleotide sequence ID" value="XM_058452310.1"/>
</dbReference>
<dbReference type="GO" id="GO:0005886">
    <property type="term" value="C:plasma membrane"/>
    <property type="evidence" value="ECO:0007669"/>
    <property type="project" value="TreeGrafter"/>
</dbReference>
<organism evidence="7 8">
    <name type="scientific">Penicillium cinerascens</name>
    <dbReference type="NCBI Taxonomy" id="70096"/>
    <lineage>
        <taxon>Eukaryota</taxon>
        <taxon>Fungi</taxon>
        <taxon>Dikarya</taxon>
        <taxon>Ascomycota</taxon>
        <taxon>Pezizomycotina</taxon>
        <taxon>Eurotiomycetes</taxon>
        <taxon>Eurotiomycetidae</taxon>
        <taxon>Eurotiales</taxon>
        <taxon>Aspergillaceae</taxon>
        <taxon>Penicillium</taxon>
    </lineage>
</organism>
<dbReference type="GeneID" id="83179611"/>
<feature type="transmembrane region" description="Helical" evidence="6">
    <location>
        <begin position="41"/>
        <end position="60"/>
    </location>
</feature>
<dbReference type="Proteomes" id="UP001150904">
    <property type="component" value="Unassembled WGS sequence"/>
</dbReference>
<name>A0A9W9MN86_9EURO</name>
<evidence type="ECO:0000256" key="2">
    <source>
        <dbReference type="ARBA" id="ARBA00007520"/>
    </source>
</evidence>
<proteinExistence type="inferred from homology"/>
<comment type="subcellular location">
    <subcellularLocation>
        <location evidence="1">Membrane</location>
        <topology evidence="1">Multi-pass membrane protein</topology>
    </subcellularLocation>
</comment>
<dbReference type="InterPro" id="IPR036259">
    <property type="entry name" value="MFS_trans_sf"/>
</dbReference>
<evidence type="ECO:0000313" key="8">
    <source>
        <dbReference type="Proteomes" id="UP001150904"/>
    </source>
</evidence>
<reference evidence="7" key="2">
    <citation type="journal article" date="2023" name="IMA Fungus">
        <title>Comparative genomic study of the Penicillium genus elucidates a diverse pangenome and 15 lateral gene transfer events.</title>
        <authorList>
            <person name="Petersen C."/>
            <person name="Sorensen T."/>
            <person name="Nielsen M.R."/>
            <person name="Sondergaard T.E."/>
            <person name="Sorensen J.L."/>
            <person name="Fitzpatrick D.A."/>
            <person name="Frisvad J.C."/>
            <person name="Nielsen K.L."/>
        </authorList>
    </citation>
    <scope>NUCLEOTIDE SEQUENCE</scope>
    <source>
        <strain evidence="7">IBT 15544</strain>
    </source>
</reference>
<keyword evidence="8" id="KW-1185">Reference proteome</keyword>
<dbReference type="AlphaFoldDB" id="A0A9W9MN86"/>
<evidence type="ECO:0000313" key="7">
    <source>
        <dbReference type="EMBL" id="KAJ5204369.1"/>
    </source>
</evidence>
<dbReference type="EMBL" id="JAPQKR010000012">
    <property type="protein sequence ID" value="KAJ5204369.1"/>
    <property type="molecule type" value="Genomic_DNA"/>
</dbReference>
<accession>A0A9W9MN86</accession>
<dbReference type="GO" id="GO:0022857">
    <property type="term" value="F:transmembrane transporter activity"/>
    <property type="evidence" value="ECO:0007669"/>
    <property type="project" value="TreeGrafter"/>
</dbReference>
<dbReference type="PANTHER" id="PTHR23501:SF199">
    <property type="entry name" value="MFS EFFLUX TRANSPORTER INPD-RELATED"/>
    <property type="match status" value="1"/>
</dbReference>
<evidence type="ECO:0000256" key="5">
    <source>
        <dbReference type="ARBA" id="ARBA00023136"/>
    </source>
</evidence>
<gene>
    <name evidence="7" type="ORF">N7498_005248</name>
</gene>
<dbReference type="Gene3D" id="1.20.1250.20">
    <property type="entry name" value="MFS general substrate transporter like domains"/>
    <property type="match status" value="1"/>
</dbReference>
<evidence type="ECO:0000256" key="3">
    <source>
        <dbReference type="ARBA" id="ARBA00022692"/>
    </source>
</evidence>
<comment type="similarity">
    <text evidence="2">Belongs to the major facilitator superfamily. TCR/Tet family.</text>
</comment>